<keyword evidence="2" id="KW-1185">Reference proteome</keyword>
<reference evidence="1 2" key="1">
    <citation type="journal article" date="2018" name="Int. J. Syst. Bacteriol.">
        <title>Oceaniradius stylonemae gen. nov., sp. nov., isolated from a red alga, Stylonema cornu-cervi.</title>
        <authorList>
            <person name="Jeong S."/>
        </authorList>
    </citation>
    <scope>NUCLEOTIDE SEQUENCE [LARGE SCALE GENOMIC DNA]</scope>
    <source>
        <strain evidence="1 2">StC1</strain>
    </source>
</reference>
<dbReference type="AlphaFoldDB" id="A0A3A8AJA8"/>
<organism evidence="1 2">
    <name type="scientific">Oceaniradius stylonematis</name>
    <dbReference type="NCBI Taxonomy" id="2184161"/>
    <lineage>
        <taxon>Bacteria</taxon>
        <taxon>Pseudomonadati</taxon>
        <taxon>Pseudomonadota</taxon>
        <taxon>Alphaproteobacteria</taxon>
        <taxon>Hyphomicrobiales</taxon>
        <taxon>Ahrensiaceae</taxon>
        <taxon>Oceaniradius</taxon>
    </lineage>
</organism>
<dbReference type="EMBL" id="QFWV02000006">
    <property type="protein sequence ID" value="RKF06744.1"/>
    <property type="molecule type" value="Genomic_DNA"/>
</dbReference>
<dbReference type="Proteomes" id="UP000246132">
    <property type="component" value="Unassembled WGS sequence"/>
</dbReference>
<proteinExistence type="predicted"/>
<gene>
    <name evidence="1" type="ORF">DEM25_010905</name>
</gene>
<protein>
    <submittedName>
        <fullName evidence="1">Uncharacterized protein</fullName>
    </submittedName>
</protein>
<name>A0A3A8AJA8_9HYPH</name>
<evidence type="ECO:0000313" key="2">
    <source>
        <dbReference type="Proteomes" id="UP000246132"/>
    </source>
</evidence>
<comment type="caution">
    <text evidence="1">The sequence shown here is derived from an EMBL/GenBank/DDBJ whole genome shotgun (WGS) entry which is preliminary data.</text>
</comment>
<evidence type="ECO:0000313" key="1">
    <source>
        <dbReference type="EMBL" id="RKF06744.1"/>
    </source>
</evidence>
<accession>A0A3A8AJA8</accession>
<sequence>MRRRGVRRHAARISAPGGIDAIARFVYSTAINAKKNAGNRQVLEQGLAVLKASVLDLATAAR</sequence>